<proteinExistence type="predicted"/>
<sequence>MKIFISWSGERSRKIAELLHEWIKCVLQASKPWVSSKDIERGSLWFTEINEQLVDTTVGIICITQGNKNKPWILFEAGALARGLSANRVCTFLIDLEPSDLVDPLAQFNHTFPNRTSVLALVKTINNSMKENQLDNGILEKVFNTYWGQFETDFNEILKQYPENITEAPRSEQDILLEILNSTRGLERRLRLVENEASGKPKKARESELNSLHGYHAARELAYALAKAGTRLYDIYTTLKDNLNLPNYALDQIMTDVAAGSITDNNSIEDNR</sequence>
<gene>
    <name evidence="1" type="ORF">GC097_15165</name>
</gene>
<protein>
    <submittedName>
        <fullName evidence="1">TIR domain-containing protein</fullName>
    </submittedName>
</protein>
<keyword evidence="2" id="KW-1185">Reference proteome</keyword>
<evidence type="ECO:0000313" key="2">
    <source>
        <dbReference type="Proteomes" id="UP000618579"/>
    </source>
</evidence>
<dbReference type="Gene3D" id="3.40.50.10140">
    <property type="entry name" value="Toll/interleukin-1 receptor homology (TIR) domain"/>
    <property type="match status" value="1"/>
</dbReference>
<dbReference type="SUPFAM" id="SSF52200">
    <property type="entry name" value="Toll/Interleukin receptor TIR domain"/>
    <property type="match status" value="1"/>
</dbReference>
<dbReference type="InterPro" id="IPR035897">
    <property type="entry name" value="Toll_tir_struct_dom_sf"/>
</dbReference>
<comment type="caution">
    <text evidence="1">The sequence shown here is derived from an EMBL/GenBank/DDBJ whole genome shotgun (WGS) entry which is preliminary data.</text>
</comment>
<organism evidence="1 2">
    <name type="scientific">Paenibacillus planticolens</name>
    <dbReference type="NCBI Taxonomy" id="2654976"/>
    <lineage>
        <taxon>Bacteria</taxon>
        <taxon>Bacillati</taxon>
        <taxon>Bacillota</taxon>
        <taxon>Bacilli</taxon>
        <taxon>Bacillales</taxon>
        <taxon>Paenibacillaceae</taxon>
        <taxon>Paenibacillus</taxon>
    </lineage>
</organism>
<evidence type="ECO:0000313" key="1">
    <source>
        <dbReference type="EMBL" id="NOV01356.1"/>
    </source>
</evidence>
<dbReference type="RefSeq" id="WP_171684176.1">
    <property type="nucleotide sequence ID" value="NZ_WHNZ01000030.1"/>
</dbReference>
<reference evidence="1 2" key="1">
    <citation type="submission" date="2019-10" db="EMBL/GenBank/DDBJ databases">
        <title>Description of Paenibacillus pedi sp. nov.</title>
        <authorList>
            <person name="Carlier A."/>
            <person name="Qi S."/>
        </authorList>
    </citation>
    <scope>NUCLEOTIDE SEQUENCE [LARGE SCALE GENOMIC DNA]</scope>
    <source>
        <strain evidence="1 2">LMG 31457</strain>
    </source>
</reference>
<dbReference type="EMBL" id="WHNZ01000030">
    <property type="protein sequence ID" value="NOV01356.1"/>
    <property type="molecule type" value="Genomic_DNA"/>
</dbReference>
<dbReference type="Proteomes" id="UP000618579">
    <property type="component" value="Unassembled WGS sequence"/>
</dbReference>
<name>A0ABX1ZN32_9BACL</name>
<accession>A0ABX1ZN32</accession>